<accession>A0A6N6MGE9</accession>
<keyword evidence="2" id="KW-1185">Reference proteome</keyword>
<comment type="caution">
    <text evidence="1">The sequence shown here is derived from an EMBL/GenBank/DDBJ whole genome shotgun (WGS) entry which is preliminary data.</text>
</comment>
<dbReference type="SUPFAM" id="SSF47413">
    <property type="entry name" value="lambda repressor-like DNA-binding domains"/>
    <property type="match status" value="1"/>
</dbReference>
<proteinExistence type="predicted"/>
<dbReference type="InterPro" id="IPR010982">
    <property type="entry name" value="Lambda_DNA-bd_dom_sf"/>
</dbReference>
<dbReference type="AlphaFoldDB" id="A0A6N6MGE9"/>
<dbReference type="Proteomes" id="UP000441523">
    <property type="component" value="Unassembled WGS sequence"/>
</dbReference>
<organism evidence="1 2">
    <name type="scientific">Methylobacterium planeticum</name>
    <dbReference type="NCBI Taxonomy" id="2615211"/>
    <lineage>
        <taxon>Bacteria</taxon>
        <taxon>Pseudomonadati</taxon>
        <taxon>Pseudomonadota</taxon>
        <taxon>Alphaproteobacteria</taxon>
        <taxon>Hyphomicrobiales</taxon>
        <taxon>Methylobacteriaceae</taxon>
        <taxon>Methylobacterium</taxon>
    </lineage>
</organism>
<dbReference type="EMBL" id="VZZJ01000034">
    <property type="protein sequence ID" value="KAB1069939.1"/>
    <property type="molecule type" value="Genomic_DNA"/>
</dbReference>
<dbReference type="GO" id="GO:0003677">
    <property type="term" value="F:DNA binding"/>
    <property type="evidence" value="ECO:0007669"/>
    <property type="project" value="InterPro"/>
</dbReference>
<dbReference type="Gene3D" id="1.10.260.40">
    <property type="entry name" value="lambda repressor-like DNA-binding domains"/>
    <property type="match status" value="1"/>
</dbReference>
<sequence length="77" mass="8098">MITGAQIIAARELLGWALSDLARKAKLRPSVVLRAETSPGEPVITITQMDALLRTLKAAGIEFTAGDPGVRLAGKAE</sequence>
<dbReference type="RefSeq" id="WP_150966297.1">
    <property type="nucleotide sequence ID" value="NZ_VZZJ01000034.1"/>
</dbReference>
<name>A0A6N6MGE9_9HYPH</name>
<evidence type="ECO:0000313" key="2">
    <source>
        <dbReference type="Proteomes" id="UP000441523"/>
    </source>
</evidence>
<evidence type="ECO:0000313" key="1">
    <source>
        <dbReference type="EMBL" id="KAB1069939.1"/>
    </source>
</evidence>
<gene>
    <name evidence="1" type="ORF">F6X51_24175</name>
</gene>
<reference evidence="1 2" key="1">
    <citation type="submission" date="2019-09" db="EMBL/GenBank/DDBJ databases">
        <title>YIM 132548 draft genome.</title>
        <authorList>
            <person name="Jiang L."/>
        </authorList>
    </citation>
    <scope>NUCLEOTIDE SEQUENCE [LARGE SCALE GENOMIC DNA]</scope>
    <source>
        <strain evidence="1 2">YIM 132548</strain>
    </source>
</reference>
<protein>
    <submittedName>
        <fullName evidence="1">Transcriptional regulator</fullName>
    </submittedName>
</protein>